<keyword evidence="3" id="KW-1185">Reference proteome</keyword>
<feature type="compositionally biased region" description="Basic and acidic residues" evidence="1">
    <location>
        <begin position="38"/>
        <end position="49"/>
    </location>
</feature>
<dbReference type="Proteomes" id="UP000192257">
    <property type="component" value="Unassembled WGS sequence"/>
</dbReference>
<dbReference type="VEuPathDB" id="TriTrypDB:TM35_000061490"/>
<feature type="region of interest" description="Disordered" evidence="1">
    <location>
        <begin position="1"/>
        <end position="137"/>
    </location>
</feature>
<sequence length="233" mass="25536">MAGRFRGAVGKLSKPKTSRAARKARGKRTVALVKRAPKLSEENLQKRIAELTGITTATTANSGDCSNTADGKKEHSEQTKSKKSREKPERSSSSNKKEKPRQPAGTVELAKSRVVPMGKSKHEGKSEDHAEAGNTSTAAGVGLRLLHRAVRSQSHNRLLPHQNRHDYEYRLRTVATTGVVRLFNSLAQARKAAGAVEAQEKHLTADKALEKKQVATKEAFLAALRQPRAMDRY</sequence>
<reference evidence="2 3" key="1">
    <citation type="submission" date="2017-03" db="EMBL/GenBank/DDBJ databases">
        <title>An alternative strategy for trypanosome survival in the mammalian bloodstream revealed through genome and transcriptome analysis of the ubiquitous bovine parasite Trypanosoma (Megatrypanum) theileri.</title>
        <authorList>
            <person name="Kelly S."/>
            <person name="Ivens A."/>
            <person name="Mott A."/>
            <person name="O'Neill E."/>
            <person name="Emms D."/>
            <person name="Macleod O."/>
            <person name="Voorheis P."/>
            <person name="Matthews J."/>
            <person name="Matthews K."/>
            <person name="Carrington M."/>
        </authorList>
    </citation>
    <scope>NUCLEOTIDE SEQUENCE [LARGE SCALE GENOMIC DNA]</scope>
    <source>
        <strain evidence="2">Edinburgh</strain>
    </source>
</reference>
<feature type="compositionally biased region" description="Basic and acidic residues" evidence="1">
    <location>
        <begin position="70"/>
        <end position="101"/>
    </location>
</feature>
<proteinExistence type="predicted"/>
<dbReference type="AlphaFoldDB" id="A0A1X0P2H2"/>
<name>A0A1X0P2H2_9TRYP</name>
<feature type="compositionally biased region" description="Basic and acidic residues" evidence="1">
    <location>
        <begin position="120"/>
        <end position="131"/>
    </location>
</feature>
<dbReference type="OrthoDB" id="20949at2759"/>
<dbReference type="GeneID" id="39982966"/>
<feature type="compositionally biased region" description="Polar residues" evidence="1">
    <location>
        <begin position="53"/>
        <end position="69"/>
    </location>
</feature>
<evidence type="ECO:0000313" key="2">
    <source>
        <dbReference type="EMBL" id="ORC91144.1"/>
    </source>
</evidence>
<accession>A0A1X0P2H2</accession>
<dbReference type="InterPro" id="IPR012459">
    <property type="entry name" value="Rrp15"/>
</dbReference>
<comment type="caution">
    <text evidence="2">The sequence shown here is derived from an EMBL/GenBank/DDBJ whole genome shotgun (WGS) entry which is preliminary data.</text>
</comment>
<dbReference type="Pfam" id="PF07890">
    <property type="entry name" value="Rrp15p"/>
    <property type="match status" value="1"/>
</dbReference>
<dbReference type="RefSeq" id="XP_028885210.1">
    <property type="nucleotide sequence ID" value="XM_029023186.1"/>
</dbReference>
<feature type="compositionally biased region" description="Basic residues" evidence="1">
    <location>
        <begin position="13"/>
        <end position="28"/>
    </location>
</feature>
<gene>
    <name evidence="2" type="ORF">TM35_000061490</name>
</gene>
<evidence type="ECO:0000313" key="3">
    <source>
        <dbReference type="Proteomes" id="UP000192257"/>
    </source>
</evidence>
<dbReference type="GO" id="GO:0006364">
    <property type="term" value="P:rRNA processing"/>
    <property type="evidence" value="ECO:0007669"/>
    <property type="project" value="InterPro"/>
</dbReference>
<evidence type="ECO:0000256" key="1">
    <source>
        <dbReference type="SAM" id="MobiDB-lite"/>
    </source>
</evidence>
<protein>
    <recommendedName>
        <fullName evidence="4">Rrp15p</fullName>
    </recommendedName>
</protein>
<organism evidence="2 3">
    <name type="scientific">Trypanosoma theileri</name>
    <dbReference type="NCBI Taxonomy" id="67003"/>
    <lineage>
        <taxon>Eukaryota</taxon>
        <taxon>Discoba</taxon>
        <taxon>Euglenozoa</taxon>
        <taxon>Kinetoplastea</taxon>
        <taxon>Metakinetoplastina</taxon>
        <taxon>Trypanosomatida</taxon>
        <taxon>Trypanosomatidae</taxon>
        <taxon>Trypanosoma</taxon>
    </lineage>
</organism>
<evidence type="ECO:0008006" key="4">
    <source>
        <dbReference type="Google" id="ProtNLM"/>
    </source>
</evidence>
<dbReference type="EMBL" id="NBCO01000006">
    <property type="protein sequence ID" value="ORC91144.1"/>
    <property type="molecule type" value="Genomic_DNA"/>
</dbReference>